<evidence type="ECO:0000313" key="2">
    <source>
        <dbReference type="Proteomes" id="UP000701801"/>
    </source>
</evidence>
<comment type="caution">
    <text evidence="1">The sequence shown here is derived from an EMBL/GenBank/DDBJ whole genome shotgun (WGS) entry which is preliminary data.</text>
</comment>
<dbReference type="AlphaFoldDB" id="A0A9N9Q5P7"/>
<dbReference type="Proteomes" id="UP000701801">
    <property type="component" value="Unassembled WGS sequence"/>
</dbReference>
<keyword evidence="2" id="KW-1185">Reference proteome</keyword>
<evidence type="ECO:0000313" key="1">
    <source>
        <dbReference type="EMBL" id="CAG8974641.1"/>
    </source>
</evidence>
<accession>A0A9N9Q5P7</accession>
<dbReference type="EMBL" id="CAJVRM010000111">
    <property type="protein sequence ID" value="CAG8974641.1"/>
    <property type="molecule type" value="Genomic_DNA"/>
</dbReference>
<gene>
    <name evidence="1" type="ORF">HYALB_00012109</name>
</gene>
<organism evidence="1 2">
    <name type="scientific">Hymenoscyphus albidus</name>
    <dbReference type="NCBI Taxonomy" id="595503"/>
    <lineage>
        <taxon>Eukaryota</taxon>
        <taxon>Fungi</taxon>
        <taxon>Dikarya</taxon>
        <taxon>Ascomycota</taxon>
        <taxon>Pezizomycotina</taxon>
        <taxon>Leotiomycetes</taxon>
        <taxon>Helotiales</taxon>
        <taxon>Helotiaceae</taxon>
        <taxon>Hymenoscyphus</taxon>
    </lineage>
</organism>
<sequence length="150" mass="16662">MDASMGAVEEATDRGREATRLHGFERAHRPLHTGEAVEDIRIGEEMEAIDRDNRFLVPREVVLSISEYIVINTRPDISWLAGLGSEESPRYLWAGDLHCDSKGAPAQLSLERVHEQNRLNTSNKDYLAELIPGPENLILTAAITTVSTTP</sequence>
<dbReference type="OrthoDB" id="10381713at2759"/>
<protein>
    <submittedName>
        <fullName evidence="1">Uncharacterized protein</fullName>
    </submittedName>
</protein>
<proteinExistence type="predicted"/>
<reference evidence="1" key="1">
    <citation type="submission" date="2021-07" db="EMBL/GenBank/DDBJ databases">
        <authorList>
            <person name="Durling M."/>
        </authorList>
    </citation>
    <scope>NUCLEOTIDE SEQUENCE</scope>
</reference>
<name>A0A9N9Q5P7_9HELO</name>